<evidence type="ECO:0000259" key="2">
    <source>
        <dbReference type="Pfam" id="PF06985"/>
    </source>
</evidence>
<feature type="region of interest" description="Disordered" evidence="1">
    <location>
        <begin position="178"/>
        <end position="199"/>
    </location>
</feature>
<keyword evidence="4" id="KW-1185">Reference proteome</keyword>
<evidence type="ECO:0000313" key="3">
    <source>
        <dbReference type="EMBL" id="WZH45350.1"/>
    </source>
</evidence>
<organism evidence="3 4">
    <name type="scientific">Fusarium acuminatum</name>
    <dbReference type="NCBI Taxonomy" id="5515"/>
    <lineage>
        <taxon>Eukaryota</taxon>
        <taxon>Fungi</taxon>
        <taxon>Dikarya</taxon>
        <taxon>Ascomycota</taxon>
        <taxon>Pezizomycotina</taxon>
        <taxon>Sordariomycetes</taxon>
        <taxon>Hypocreomycetidae</taxon>
        <taxon>Hypocreales</taxon>
        <taxon>Nectriaceae</taxon>
        <taxon>Fusarium</taxon>
        <taxon>Fusarium tricinctum species complex</taxon>
    </lineage>
</organism>
<dbReference type="Pfam" id="PF06985">
    <property type="entry name" value="HET"/>
    <property type="match status" value="1"/>
</dbReference>
<accession>A0ABZ2WY31</accession>
<dbReference type="PANTHER" id="PTHR33112">
    <property type="entry name" value="DOMAIN PROTEIN, PUTATIVE-RELATED"/>
    <property type="match status" value="1"/>
</dbReference>
<feature type="domain" description="Heterokaryon incompatibility" evidence="2">
    <location>
        <begin position="254"/>
        <end position="418"/>
    </location>
</feature>
<proteinExistence type="predicted"/>
<protein>
    <submittedName>
        <fullName evidence="3">Heterokaryon incompatibility protein-domain-containing protein</fullName>
    </submittedName>
</protein>
<sequence length="749" mass="84382">MPPSLCNVCTTLNIEAVSSKHGFPLHKNLIELYKCADTCQLCNRVARRVRRENSALENTDENQDSLAKVQARLFYGQHIHHIHLITVVVSDVDSQTPNRGKALTCLLIRTHAGDPARSFGVKVANFVPENNSSVISTIHALKWLKECLSSKDCFEECSHVVDDELEKSFIEADGLLDSSDTSSLSDKHSDSVKQRQNQRVKLSESVKHLYQKRTQSQTDRTTKEEGAARLVEILDEESSIKLKLVDGSTDRAPYVALSYRWGALEAVWQTTTENLDSRREKFSIDELPKTLSDTVRITKDLGFRWLWIDSLCIVQNDRDDWAREAVKMASIYQNAIVTISADSSQDAKAGLHNEKSISMLDRDKSFEICNTLSSGRKSSIIVFAYQKTNVDSSVTKIRDMGDLLSHCSLRDRGWTMQERILSPRIIHYASDQLYWECYHGFQESEDKLHWKGKNSNINKIAHRVKSAEDDEAKARELRNMLHYWYVLLIGGDYSHRTLTYGDDKLVAIGGVAKAFNDIAPLGYMVGHWGETDNDLIRSLCWSRGSPGRKSPDYHAPSWSWASQDSAINYVYFDFIGTLDDKISAEPVVWGGQTLDDSVFGRYRSGYLQLKAKVARGSVFPNCGHDFKDYSQVGAGGGFTVDPLKEKCAFLMLEGGETSDLVWLDESQVSQEPIREPISVRVVMLSEIRENGAEPRPGACLVCTLDENHHLTRIGFTESFKLRDERNDELAPPIGGSPICDTEAFEMILI</sequence>
<dbReference type="PANTHER" id="PTHR33112:SF16">
    <property type="entry name" value="HETEROKARYON INCOMPATIBILITY DOMAIN-CONTAINING PROTEIN"/>
    <property type="match status" value="1"/>
</dbReference>
<dbReference type="Proteomes" id="UP001489902">
    <property type="component" value="Chromosome 3"/>
</dbReference>
<reference evidence="3 4" key="1">
    <citation type="submission" date="2024-04" db="EMBL/GenBank/DDBJ databases">
        <title>Complete genome sequence of Fusarium acuminatum.</title>
        <authorList>
            <person name="Lan B."/>
        </authorList>
    </citation>
    <scope>NUCLEOTIDE SEQUENCE [LARGE SCALE GENOMIC DNA]</scope>
    <source>
        <strain evidence="3">1A</strain>
    </source>
</reference>
<dbReference type="InterPro" id="IPR010730">
    <property type="entry name" value="HET"/>
</dbReference>
<name>A0ABZ2WY31_9HYPO</name>
<evidence type="ECO:0000256" key="1">
    <source>
        <dbReference type="SAM" id="MobiDB-lite"/>
    </source>
</evidence>
<evidence type="ECO:0000313" key="4">
    <source>
        <dbReference type="Proteomes" id="UP001489902"/>
    </source>
</evidence>
<gene>
    <name evidence="3" type="ORF">QYS62_006403</name>
</gene>
<dbReference type="EMBL" id="CP151262">
    <property type="protein sequence ID" value="WZH45350.1"/>
    <property type="molecule type" value="Genomic_DNA"/>
</dbReference>